<accession>A0ABU5JNE5</accession>
<evidence type="ECO:0000256" key="1">
    <source>
        <dbReference type="SAM" id="Phobius"/>
    </source>
</evidence>
<dbReference type="EMBL" id="JAXOTQ010000063">
    <property type="protein sequence ID" value="MDZ5494150.1"/>
    <property type="molecule type" value="Genomic_DNA"/>
</dbReference>
<sequence>MPIIALTSASGRDARLRRSYSNWVVTAAILWAVIGFLAGLLTSTTILQTLLSFFIPSLAAFQLAHEIWAGQRRVATERERLSRLVQSELHAAQPGPIQDDHRRRLRETARDIQDGIFRTRLDAARVPEWFYRRHRTTDERDFANTAEGHRRRLAG</sequence>
<keyword evidence="3" id="KW-1185">Reference proteome</keyword>
<name>A0ABU5JNE5_9ACTN</name>
<dbReference type="RefSeq" id="WP_322443652.1">
    <property type="nucleotide sequence ID" value="NZ_JAXOTQ010000063.1"/>
</dbReference>
<feature type="transmembrane region" description="Helical" evidence="1">
    <location>
        <begin position="46"/>
        <end position="64"/>
    </location>
</feature>
<dbReference type="Proteomes" id="UP001290101">
    <property type="component" value="Unassembled WGS sequence"/>
</dbReference>
<proteinExistence type="predicted"/>
<protein>
    <submittedName>
        <fullName evidence="2">S-4TM family putative pore-forming effector</fullName>
    </submittedName>
</protein>
<evidence type="ECO:0000313" key="3">
    <source>
        <dbReference type="Proteomes" id="UP001290101"/>
    </source>
</evidence>
<evidence type="ECO:0000313" key="2">
    <source>
        <dbReference type="EMBL" id="MDZ5494150.1"/>
    </source>
</evidence>
<dbReference type="Pfam" id="PF18159">
    <property type="entry name" value="S_4TM"/>
    <property type="match status" value="1"/>
</dbReference>
<keyword evidence="1" id="KW-0472">Membrane</keyword>
<gene>
    <name evidence="2" type="ORF">U2F25_32665</name>
</gene>
<keyword evidence="1" id="KW-1133">Transmembrane helix</keyword>
<dbReference type="InterPro" id="IPR049920">
    <property type="entry name" value="IK1_05631-like"/>
</dbReference>
<keyword evidence="1" id="KW-0812">Transmembrane</keyword>
<organism evidence="2 3">
    <name type="scientific">Micromonospora sicca</name>
    <dbReference type="NCBI Taxonomy" id="2202420"/>
    <lineage>
        <taxon>Bacteria</taxon>
        <taxon>Bacillati</taxon>
        <taxon>Actinomycetota</taxon>
        <taxon>Actinomycetes</taxon>
        <taxon>Micromonosporales</taxon>
        <taxon>Micromonosporaceae</taxon>
        <taxon>Micromonospora</taxon>
    </lineage>
</organism>
<comment type="caution">
    <text evidence="2">The sequence shown here is derived from an EMBL/GenBank/DDBJ whole genome shotgun (WGS) entry which is preliminary data.</text>
</comment>
<reference evidence="2 3" key="1">
    <citation type="submission" date="2023-12" db="EMBL/GenBank/DDBJ databases">
        <title>Micromonospora sp. nov., isolated from Atacama Desert.</title>
        <authorList>
            <person name="Carro L."/>
            <person name="Golinska P."/>
            <person name="Klenk H.-P."/>
            <person name="Goodfellow M."/>
        </authorList>
    </citation>
    <scope>NUCLEOTIDE SEQUENCE [LARGE SCALE GENOMIC DNA]</scope>
    <source>
        <strain evidence="2 3">4G53</strain>
    </source>
</reference>
<feature type="transmembrane region" description="Helical" evidence="1">
    <location>
        <begin position="20"/>
        <end position="40"/>
    </location>
</feature>